<evidence type="ECO:0000256" key="10">
    <source>
        <dbReference type="ARBA" id="ARBA00023049"/>
    </source>
</evidence>
<comment type="similarity">
    <text evidence="2 12">Belongs to the peptidase M48B family.</text>
</comment>
<dbReference type="OrthoDB" id="15218at2"/>
<keyword evidence="7 12" id="KW-0378">Hydrolase</keyword>
<keyword evidence="9 12" id="KW-1133">Transmembrane helix</keyword>
<feature type="binding site" evidence="12">
    <location>
        <position position="150"/>
    </location>
    <ligand>
        <name>Zn(2+)</name>
        <dbReference type="ChEBI" id="CHEBI:29105"/>
        <note>catalytic</note>
    </ligand>
</feature>
<dbReference type="GO" id="GO:0008270">
    <property type="term" value="F:zinc ion binding"/>
    <property type="evidence" value="ECO:0007669"/>
    <property type="project" value="UniProtKB-UniRule"/>
</dbReference>
<dbReference type="HAMAP" id="MF_00188">
    <property type="entry name" value="Pept_M48_protease_HtpX"/>
    <property type="match status" value="1"/>
</dbReference>
<dbReference type="Gene3D" id="3.30.2010.10">
    <property type="entry name" value="Metalloproteases ('zincins'), catalytic domain"/>
    <property type="match status" value="1"/>
</dbReference>
<dbReference type="GO" id="GO:0005886">
    <property type="term" value="C:plasma membrane"/>
    <property type="evidence" value="ECO:0007669"/>
    <property type="project" value="UniProtKB-SubCell"/>
</dbReference>
<comment type="subcellular location">
    <subcellularLocation>
        <location evidence="1 12">Cell membrane</location>
        <topology evidence="1 12">Multi-pass membrane protein</topology>
    </subcellularLocation>
</comment>
<evidence type="ECO:0000256" key="2">
    <source>
        <dbReference type="ARBA" id="ARBA00009779"/>
    </source>
</evidence>
<evidence type="ECO:0000259" key="13">
    <source>
        <dbReference type="Pfam" id="PF01435"/>
    </source>
</evidence>
<evidence type="ECO:0000256" key="5">
    <source>
        <dbReference type="ARBA" id="ARBA00022692"/>
    </source>
</evidence>
<dbReference type="GO" id="GO:0004222">
    <property type="term" value="F:metalloendopeptidase activity"/>
    <property type="evidence" value="ECO:0007669"/>
    <property type="project" value="UniProtKB-UniRule"/>
</dbReference>
<keyword evidence="15" id="KW-1185">Reference proteome</keyword>
<feature type="active site" evidence="12">
    <location>
        <position position="147"/>
    </location>
</feature>
<dbReference type="EC" id="3.4.24.-" evidence="12"/>
<gene>
    <name evidence="12" type="primary">htpX</name>
    <name evidence="14" type="ORF">CR159_02840</name>
</gene>
<keyword evidence="6 12" id="KW-0479">Metal-binding</keyword>
<dbReference type="InterPro" id="IPR001915">
    <property type="entry name" value="Peptidase_M48"/>
</dbReference>
<proteinExistence type="inferred from homology"/>
<evidence type="ECO:0000313" key="15">
    <source>
        <dbReference type="Proteomes" id="UP000234190"/>
    </source>
</evidence>
<sequence length="293" mass="31374">MNRIILFLLTNLAVMIVLGASMSVLGVGRFITSNGLDLTQLLIFSAIIGFTGSFISLFISKWMAKRSTGARVIDPQAPANAQEAWLVDTVHQLADRAGIGRPEVAIYDGAPNAFATGASRNSALVAVSTGLLESMTEEEVAGVLGHEVAHVANGDMITLTLIQGVVNTFVVFFARIVGYFVDRVILKNDRDIGIGYYVTVIACEILFGILASIIVAWFSRQREYRADAGSASLLASREPMLRALARLGNLESGELPKAFKASGISGNRAISAMFASHPPIQARIHALQAAQRI</sequence>
<feature type="binding site" evidence="12">
    <location>
        <position position="223"/>
    </location>
    <ligand>
        <name>Zn(2+)</name>
        <dbReference type="ChEBI" id="CHEBI:29105"/>
        <note>catalytic</note>
    </ligand>
</feature>
<feature type="domain" description="Peptidase M48" evidence="13">
    <location>
        <begin position="81"/>
        <end position="289"/>
    </location>
</feature>
<evidence type="ECO:0000256" key="12">
    <source>
        <dbReference type="HAMAP-Rule" id="MF_00188"/>
    </source>
</evidence>
<keyword evidence="8 12" id="KW-0862">Zinc</keyword>
<keyword evidence="5 12" id="KW-0812">Transmembrane</keyword>
<keyword evidence="11 12" id="KW-0472">Membrane</keyword>
<comment type="cofactor">
    <cofactor evidence="12">
        <name>Zn(2+)</name>
        <dbReference type="ChEBI" id="CHEBI:29105"/>
    </cofactor>
    <text evidence="12">Binds 1 zinc ion per subunit.</text>
</comment>
<keyword evidence="3 12" id="KW-1003">Cell membrane</keyword>
<evidence type="ECO:0000256" key="11">
    <source>
        <dbReference type="ARBA" id="ARBA00023136"/>
    </source>
</evidence>
<dbReference type="RefSeq" id="WP_102072507.1">
    <property type="nucleotide sequence ID" value="NZ_PDNW01000002.1"/>
</dbReference>
<feature type="transmembrane region" description="Helical" evidence="12">
    <location>
        <begin position="159"/>
        <end position="181"/>
    </location>
</feature>
<evidence type="ECO:0000256" key="6">
    <source>
        <dbReference type="ARBA" id="ARBA00022723"/>
    </source>
</evidence>
<keyword evidence="10 12" id="KW-0482">Metalloprotease</keyword>
<dbReference type="GO" id="GO:0006508">
    <property type="term" value="P:proteolysis"/>
    <property type="evidence" value="ECO:0007669"/>
    <property type="project" value="UniProtKB-KW"/>
</dbReference>
<dbReference type="CDD" id="cd07335">
    <property type="entry name" value="M48B_HtpX_like"/>
    <property type="match status" value="1"/>
</dbReference>
<dbReference type="PANTHER" id="PTHR43221:SF1">
    <property type="entry name" value="PROTEASE HTPX"/>
    <property type="match status" value="1"/>
</dbReference>
<organism evidence="14 15">
    <name type="scientific">Pollutimonas subterranea</name>
    <dbReference type="NCBI Taxonomy" id="2045210"/>
    <lineage>
        <taxon>Bacteria</taxon>
        <taxon>Pseudomonadati</taxon>
        <taxon>Pseudomonadota</taxon>
        <taxon>Betaproteobacteria</taxon>
        <taxon>Burkholderiales</taxon>
        <taxon>Alcaligenaceae</taxon>
        <taxon>Pollutimonas</taxon>
    </lineage>
</organism>
<feature type="transmembrane region" description="Helical" evidence="12">
    <location>
        <begin position="38"/>
        <end position="59"/>
    </location>
</feature>
<dbReference type="NCBIfam" id="NF003965">
    <property type="entry name" value="PRK05457.1"/>
    <property type="match status" value="1"/>
</dbReference>
<reference evidence="14 15" key="1">
    <citation type="submission" date="2017-10" db="EMBL/GenBank/DDBJ databases">
        <title>Two draft genome sequences of Pusillimonas sp. strains isolated from a nitrate- and radionuclide-contaminated groundwater in Russia.</title>
        <authorList>
            <person name="Grouzdev D.S."/>
            <person name="Tourova T.P."/>
            <person name="Goeva M.A."/>
            <person name="Babich T.L."/>
            <person name="Sokolova D.S."/>
            <person name="Abdullin R."/>
            <person name="Poltaraus A.B."/>
            <person name="Toshchakov S.V."/>
            <person name="Nazina T.N."/>
        </authorList>
    </citation>
    <scope>NUCLEOTIDE SEQUENCE [LARGE SCALE GENOMIC DNA]</scope>
    <source>
        <strain evidence="14 15">JR1/69-3-13</strain>
    </source>
</reference>
<evidence type="ECO:0000256" key="9">
    <source>
        <dbReference type="ARBA" id="ARBA00022989"/>
    </source>
</evidence>
<dbReference type="InterPro" id="IPR050083">
    <property type="entry name" value="HtpX_protease"/>
</dbReference>
<dbReference type="AlphaFoldDB" id="A0A2N4U864"/>
<comment type="caution">
    <text evidence="14">The sequence shown here is derived from an EMBL/GenBank/DDBJ whole genome shotgun (WGS) entry which is preliminary data.</text>
</comment>
<accession>A0A2N4U864</accession>
<name>A0A2N4U864_9BURK</name>
<protein>
    <recommendedName>
        <fullName evidence="12">Protease HtpX homolog</fullName>
        <ecNumber evidence="12">3.4.24.-</ecNumber>
    </recommendedName>
</protein>
<dbReference type="PANTHER" id="PTHR43221">
    <property type="entry name" value="PROTEASE HTPX"/>
    <property type="match status" value="1"/>
</dbReference>
<dbReference type="Proteomes" id="UP000234190">
    <property type="component" value="Unassembled WGS sequence"/>
</dbReference>
<evidence type="ECO:0000256" key="7">
    <source>
        <dbReference type="ARBA" id="ARBA00022801"/>
    </source>
</evidence>
<feature type="transmembrane region" description="Helical" evidence="12">
    <location>
        <begin position="12"/>
        <end position="32"/>
    </location>
</feature>
<evidence type="ECO:0000256" key="8">
    <source>
        <dbReference type="ARBA" id="ARBA00022833"/>
    </source>
</evidence>
<keyword evidence="4 12" id="KW-0645">Protease</keyword>
<evidence type="ECO:0000256" key="3">
    <source>
        <dbReference type="ARBA" id="ARBA00022475"/>
    </source>
</evidence>
<evidence type="ECO:0000256" key="1">
    <source>
        <dbReference type="ARBA" id="ARBA00004651"/>
    </source>
</evidence>
<evidence type="ECO:0000256" key="4">
    <source>
        <dbReference type="ARBA" id="ARBA00022670"/>
    </source>
</evidence>
<dbReference type="Pfam" id="PF01435">
    <property type="entry name" value="Peptidase_M48"/>
    <property type="match status" value="1"/>
</dbReference>
<evidence type="ECO:0000313" key="14">
    <source>
        <dbReference type="EMBL" id="PLC51189.1"/>
    </source>
</evidence>
<dbReference type="InterPro" id="IPR022919">
    <property type="entry name" value="Pept_M48_protease_HtpX"/>
</dbReference>
<dbReference type="EMBL" id="PDNW01000002">
    <property type="protein sequence ID" value="PLC51189.1"/>
    <property type="molecule type" value="Genomic_DNA"/>
</dbReference>
<feature type="binding site" evidence="12">
    <location>
        <position position="146"/>
    </location>
    <ligand>
        <name>Zn(2+)</name>
        <dbReference type="ChEBI" id="CHEBI:29105"/>
        <note>catalytic</note>
    </ligand>
</feature>
<feature type="transmembrane region" description="Helical" evidence="12">
    <location>
        <begin position="193"/>
        <end position="218"/>
    </location>
</feature>